<evidence type="ECO:0000313" key="4">
    <source>
        <dbReference type="Proteomes" id="UP000198290"/>
    </source>
</evidence>
<dbReference type="OrthoDB" id="8589964at2"/>
<reference evidence="4" key="1">
    <citation type="journal article" date="2017" name="Biotechnol. Biofuels">
        <title>Evaluation of environmental bacterial communities as a factor affecting the growth of duckweed Lemna minor.</title>
        <authorList>
            <person name="Ishizawa H."/>
            <person name="Kuroda M."/>
            <person name="Morikawa M."/>
            <person name="Ike M."/>
        </authorList>
    </citation>
    <scope>NUCLEOTIDE SEQUENCE [LARGE SCALE GENOMIC DNA]</scope>
    <source>
        <strain evidence="4">H3</strain>
    </source>
</reference>
<feature type="domain" description="DUF2059" evidence="2">
    <location>
        <begin position="106"/>
        <end position="158"/>
    </location>
</feature>
<dbReference type="AlphaFoldDB" id="A0A3G9GLV7"/>
<dbReference type="STRING" id="332411.VI06_06595"/>
<proteinExistence type="predicted"/>
<evidence type="ECO:0000313" key="3">
    <source>
        <dbReference type="EMBL" id="BBF87499.1"/>
    </source>
</evidence>
<protein>
    <recommendedName>
        <fullName evidence="2">DUF2059 domain-containing protein</fullName>
    </recommendedName>
</protein>
<accession>A0A3G9GLV7</accession>
<gene>
    <name evidence="3" type="ORF">DLM_3920</name>
</gene>
<dbReference type="Proteomes" id="UP000198290">
    <property type="component" value="Chromosome"/>
</dbReference>
<evidence type="ECO:0000259" key="2">
    <source>
        <dbReference type="Pfam" id="PF09832"/>
    </source>
</evidence>
<reference evidence="3 4" key="2">
    <citation type="journal article" date="2017" name="Genome Announc.">
        <title>Draft genome sequence of Aquitalea magnusonii strain H3, a plant growth-promoting bacterium of duckweed Lemna minor.</title>
        <authorList>
            <person name="Ishizawa H."/>
            <person name="Kuroda M."/>
            <person name="Ike M."/>
        </authorList>
    </citation>
    <scope>NUCLEOTIDE SEQUENCE [LARGE SCALE GENOMIC DNA]</scope>
    <source>
        <strain evidence="3 4">H3</strain>
    </source>
</reference>
<organism evidence="3 4">
    <name type="scientific">Aquitalea magnusonii</name>
    <dbReference type="NCBI Taxonomy" id="332411"/>
    <lineage>
        <taxon>Bacteria</taxon>
        <taxon>Pseudomonadati</taxon>
        <taxon>Pseudomonadota</taxon>
        <taxon>Betaproteobacteria</taxon>
        <taxon>Neisseriales</taxon>
        <taxon>Chromobacteriaceae</taxon>
        <taxon>Aquitalea</taxon>
    </lineage>
</organism>
<dbReference type="EMBL" id="AP018823">
    <property type="protein sequence ID" value="BBF87499.1"/>
    <property type="molecule type" value="Genomic_DNA"/>
</dbReference>
<sequence length="179" mass="19430">MFAASPIKTAIAALALTLPMLAHADAAQDAAAKELAQVIGLNNMPNDLANRTTGSAGPLLQEYFVKNKINLSQEQQKKAQDGFKAYAEGVHKTAADYFNSAAVKKQFEQEVVKNYSAQFSAAEMQQIVAFYKTPAGQKLMKQQPVVIDGIMKNMLTSAEKTLLPKMRTAAETYAKSISK</sequence>
<name>A0A3G9GLV7_9NEIS</name>
<dbReference type="InterPro" id="IPR018637">
    <property type="entry name" value="DUF2059"/>
</dbReference>
<keyword evidence="4" id="KW-1185">Reference proteome</keyword>
<reference evidence="4" key="3">
    <citation type="journal article" date="2017" name="Plant Physiol. Biochem.">
        <title>Differential oxidative and antioxidative response of duckweed Lemna minor toward plant growth promoting/inhibiting bacteria.</title>
        <authorList>
            <person name="Ishizawa H."/>
            <person name="Kuroda M."/>
            <person name="Morikawa M."/>
            <person name="Ike M."/>
        </authorList>
    </citation>
    <scope>NUCLEOTIDE SEQUENCE [LARGE SCALE GENOMIC DNA]</scope>
    <source>
        <strain evidence="4">H3</strain>
    </source>
</reference>
<feature type="signal peptide" evidence="1">
    <location>
        <begin position="1"/>
        <end position="24"/>
    </location>
</feature>
<evidence type="ECO:0000256" key="1">
    <source>
        <dbReference type="SAM" id="SignalP"/>
    </source>
</evidence>
<dbReference type="KEGG" id="amah:DLM_3920"/>
<dbReference type="Pfam" id="PF09832">
    <property type="entry name" value="DUF2059"/>
    <property type="match status" value="1"/>
</dbReference>
<keyword evidence="1" id="KW-0732">Signal</keyword>
<feature type="chain" id="PRO_5018107020" description="DUF2059 domain-containing protein" evidence="1">
    <location>
        <begin position="25"/>
        <end position="179"/>
    </location>
</feature>
<dbReference type="RefSeq" id="WP_089082401.1">
    <property type="nucleotide sequence ID" value="NZ_AP018823.1"/>
</dbReference>